<reference evidence="3 4" key="1">
    <citation type="journal article" date="2012" name="BMC Genomics">
        <title>Comparative genomic analysis of human infective Trypanosoma cruzi lineages with the bat-restricted subspecies T. cruzi marinkellei.</title>
        <authorList>
            <person name="Franzen O."/>
            <person name="Talavera-Lopez C."/>
            <person name="Ochaya S."/>
            <person name="Butler C.E."/>
            <person name="Messenger L.A."/>
            <person name="Lewis M.D."/>
            <person name="Llewellyn M.S."/>
            <person name="Marinkelle C.J."/>
            <person name="Tyler K.M."/>
            <person name="Miles M.A."/>
            <person name="Andersson B."/>
        </authorList>
    </citation>
    <scope>NUCLEOTIDE SEQUENCE [LARGE SCALE GENOMIC DNA]</scope>
    <source>
        <strain evidence="3 4">B7</strain>
    </source>
</reference>
<organism evidence="3 4">
    <name type="scientific">Trypanosoma cruzi marinkellei</name>
    <dbReference type="NCBI Taxonomy" id="85056"/>
    <lineage>
        <taxon>Eukaryota</taxon>
        <taxon>Discoba</taxon>
        <taxon>Euglenozoa</taxon>
        <taxon>Kinetoplastea</taxon>
        <taxon>Metakinetoplastina</taxon>
        <taxon>Trypanosomatida</taxon>
        <taxon>Trypanosomatidae</taxon>
        <taxon>Trypanosoma</taxon>
        <taxon>Schizotrypanum</taxon>
    </lineage>
</organism>
<evidence type="ECO:0000313" key="3">
    <source>
        <dbReference type="EMBL" id="EKF29500.1"/>
    </source>
</evidence>
<feature type="non-terminal residue" evidence="3">
    <location>
        <position position="495"/>
    </location>
</feature>
<dbReference type="Proteomes" id="UP000007350">
    <property type="component" value="Unassembled WGS sequence"/>
</dbReference>
<keyword evidence="4" id="KW-1185">Reference proteome</keyword>
<name>K2MQZ4_TRYCR</name>
<feature type="compositionally biased region" description="Polar residues" evidence="1">
    <location>
        <begin position="167"/>
        <end position="184"/>
    </location>
</feature>
<feature type="compositionally biased region" description="Gly residues" evidence="1">
    <location>
        <begin position="196"/>
        <end position="215"/>
    </location>
</feature>
<feature type="compositionally biased region" description="Low complexity" evidence="1">
    <location>
        <begin position="467"/>
        <end position="481"/>
    </location>
</feature>
<keyword evidence="2" id="KW-0732">Signal</keyword>
<dbReference type="EMBL" id="AHKC01013071">
    <property type="protein sequence ID" value="EKF29500.1"/>
    <property type="molecule type" value="Genomic_DNA"/>
</dbReference>
<feature type="compositionally biased region" description="Basic and acidic residues" evidence="1">
    <location>
        <begin position="86"/>
        <end position="114"/>
    </location>
</feature>
<feature type="compositionally biased region" description="Polar residues" evidence="1">
    <location>
        <begin position="400"/>
        <end position="423"/>
    </location>
</feature>
<feature type="region of interest" description="Disordered" evidence="1">
    <location>
        <begin position="46"/>
        <end position="495"/>
    </location>
</feature>
<proteinExistence type="predicted"/>
<feature type="compositionally biased region" description="Polar residues" evidence="1">
    <location>
        <begin position="360"/>
        <end position="371"/>
    </location>
</feature>
<feature type="compositionally biased region" description="Low complexity" evidence="1">
    <location>
        <begin position="372"/>
        <end position="385"/>
    </location>
</feature>
<feature type="compositionally biased region" description="Polar residues" evidence="1">
    <location>
        <begin position="486"/>
        <end position="495"/>
    </location>
</feature>
<dbReference type="AlphaFoldDB" id="K2MQZ4"/>
<feature type="compositionally biased region" description="Basic and acidic residues" evidence="1">
    <location>
        <begin position="276"/>
        <end position="298"/>
    </location>
</feature>
<comment type="caution">
    <text evidence="3">The sequence shown here is derived from an EMBL/GenBank/DDBJ whole genome shotgun (WGS) entry which is preliminary data.</text>
</comment>
<sequence>MAMMMTGRVLLVCALCVLWCGLCGIAAEAGEIKDESSKGLHFVSQASEAGKKELLRSEAAAPRLGEEQEKSAQQKDGLAISSPTRQVEREKAEEGGRNHSEEGEVDEAKQKENEGALEGTTEDREKFSLPAKGQPTRSEPPPQQQLPASDANRSGGISGGGSKINERSNGSEGPNLNSSFSSSADGRPPAVVSSGSVGGTGSAPGGKGGEEGGSPGVDSSTLPVSVVALPSSTPGGGGASEPAIDASSIQNLKSSEKIERSDSTVSPGIAPLNMDTQKKSKPKEEPRTFRTQEKREQDTDVGATNKNTEESATEALRLLKVPHTASSTPAGPEEPAAQRTEGSQVQANRDDGQGLPPEATKSQTSTGQNHKTSQSSNESTSPTLSSKDEVAVQHGHVTVRSDSMTNASTNSQTETTAPSISTDDSGDAHSMEDENNDNAEGPNPTETTNHEDNKINDAPTSTEAAHQTAITLTLTQTNDTTPPGDSDSSTAVSHT</sequence>
<feature type="compositionally biased region" description="Basic and acidic residues" evidence="1">
    <location>
        <begin position="64"/>
        <end position="73"/>
    </location>
</feature>
<accession>K2MQZ4</accession>
<evidence type="ECO:0000256" key="1">
    <source>
        <dbReference type="SAM" id="MobiDB-lite"/>
    </source>
</evidence>
<dbReference type="OrthoDB" id="251396at2759"/>
<gene>
    <name evidence="3" type="ORF">MOQ_006714</name>
</gene>
<feature type="chain" id="PRO_5003863812" evidence="2">
    <location>
        <begin position="30"/>
        <end position="495"/>
    </location>
</feature>
<feature type="signal peptide" evidence="2">
    <location>
        <begin position="1"/>
        <end position="29"/>
    </location>
</feature>
<protein>
    <submittedName>
        <fullName evidence="3">Mucin-associated surface protein (MASP), putative</fullName>
    </submittedName>
</protein>
<feature type="compositionally biased region" description="Low complexity" evidence="1">
    <location>
        <begin position="186"/>
        <end position="195"/>
    </location>
</feature>
<evidence type="ECO:0000256" key="2">
    <source>
        <dbReference type="SAM" id="SignalP"/>
    </source>
</evidence>
<evidence type="ECO:0000313" key="4">
    <source>
        <dbReference type="Proteomes" id="UP000007350"/>
    </source>
</evidence>